<evidence type="ECO:0000256" key="1">
    <source>
        <dbReference type="ARBA" id="ARBA00005417"/>
    </source>
</evidence>
<dbReference type="Gene3D" id="3.40.50.300">
    <property type="entry name" value="P-loop containing nucleotide triphosphate hydrolases"/>
    <property type="match status" value="1"/>
</dbReference>
<dbReference type="Proteomes" id="UP000000557">
    <property type="component" value="Chromosome"/>
</dbReference>
<dbReference type="OrthoDB" id="9806726at2"/>
<accession>Q7NG61</accession>
<dbReference type="InterPro" id="IPR050153">
    <property type="entry name" value="Metal_Ion_Import_ABC"/>
</dbReference>
<dbReference type="RefSeq" id="WP_011143302.1">
    <property type="nucleotide sequence ID" value="NC_005125.1"/>
</dbReference>
<protein>
    <submittedName>
        <fullName evidence="6">ABC transporter ATP-binding protein</fullName>
    </submittedName>
</protein>
<dbReference type="PANTHER" id="PTHR42734:SF5">
    <property type="entry name" value="IRON TRANSPORT SYSTEM ATP-BINDING PROTEIN HI_0361-RELATED"/>
    <property type="match status" value="1"/>
</dbReference>
<evidence type="ECO:0000256" key="4">
    <source>
        <dbReference type="ARBA" id="ARBA00022840"/>
    </source>
</evidence>
<proteinExistence type="inferred from homology"/>
<dbReference type="GO" id="GO:0005524">
    <property type="term" value="F:ATP binding"/>
    <property type="evidence" value="ECO:0007669"/>
    <property type="project" value="UniProtKB-KW"/>
</dbReference>
<evidence type="ECO:0000256" key="3">
    <source>
        <dbReference type="ARBA" id="ARBA00022741"/>
    </source>
</evidence>
<dbReference type="GO" id="GO:0042626">
    <property type="term" value="F:ATPase-coupled transmembrane transporter activity"/>
    <property type="evidence" value="ECO:0000318"/>
    <property type="project" value="GO_Central"/>
</dbReference>
<dbReference type="GO" id="GO:0043190">
    <property type="term" value="C:ATP-binding cassette (ABC) transporter complex"/>
    <property type="evidence" value="ECO:0000318"/>
    <property type="project" value="GO_Central"/>
</dbReference>
<evidence type="ECO:0000313" key="6">
    <source>
        <dbReference type="EMBL" id="BAC91253.1"/>
    </source>
</evidence>
<gene>
    <name evidence="6" type="ordered locus">glr3312</name>
</gene>
<reference evidence="6 7" key="1">
    <citation type="journal article" date="2003" name="DNA Res.">
        <title>Complete genome structure of Gloeobacter violaceus PCC 7421, a cyanobacterium that lacks thylakoids.</title>
        <authorList>
            <person name="Nakamura Y."/>
            <person name="Kaneko T."/>
            <person name="Sato S."/>
            <person name="Mimuro M."/>
            <person name="Miyashita H."/>
            <person name="Tsuchiya T."/>
            <person name="Sasamoto S."/>
            <person name="Watanabe A."/>
            <person name="Kawashima K."/>
            <person name="Kishida Y."/>
            <person name="Kiyokawa C."/>
            <person name="Kohara M."/>
            <person name="Matsumoto M."/>
            <person name="Matsuno A."/>
            <person name="Nakazaki N."/>
            <person name="Shimpo S."/>
            <person name="Takeuchi C."/>
            <person name="Yamada M."/>
            <person name="Tabata S."/>
        </authorList>
    </citation>
    <scope>NUCLEOTIDE SEQUENCE [LARGE SCALE GENOMIC DNA]</scope>
    <source>
        <strain evidence="7">ATCC 29082 / PCC 7421</strain>
    </source>
</reference>
<organism evidence="6 7">
    <name type="scientific">Gloeobacter violaceus (strain ATCC 29082 / PCC 7421)</name>
    <dbReference type="NCBI Taxonomy" id="251221"/>
    <lineage>
        <taxon>Bacteria</taxon>
        <taxon>Bacillati</taxon>
        <taxon>Cyanobacteriota</taxon>
        <taxon>Cyanophyceae</taxon>
        <taxon>Gloeobacterales</taxon>
        <taxon>Gloeobacteraceae</taxon>
        <taxon>Gloeobacter</taxon>
    </lineage>
</organism>
<evidence type="ECO:0000259" key="5">
    <source>
        <dbReference type="PROSITE" id="PS50893"/>
    </source>
</evidence>
<dbReference type="KEGG" id="gvi:glr3312"/>
<reference evidence="6 7" key="2">
    <citation type="journal article" date="2003" name="DNA Res.">
        <title>Complete genome structure of Gloeobacter violaceus PCC 7421, a cyanobacterium that lacks thylakoids (supplement).</title>
        <authorList>
            <person name="Nakamura Y."/>
            <person name="Kaneko T."/>
            <person name="Sato S."/>
            <person name="Mimuro M."/>
            <person name="Miyashita H."/>
            <person name="Tsuchiya T."/>
            <person name="Sasamoto S."/>
            <person name="Watanabe A."/>
            <person name="Kawashima K."/>
            <person name="Kishida Y."/>
            <person name="Kiyokawa C."/>
            <person name="Kohara M."/>
            <person name="Matsumoto M."/>
            <person name="Matsuno A."/>
            <person name="Nakazaki N."/>
            <person name="Shimpo S."/>
            <person name="Takeuchi C."/>
            <person name="Yamada M."/>
            <person name="Tabata S."/>
        </authorList>
    </citation>
    <scope>NUCLEOTIDE SEQUENCE [LARGE SCALE GENOMIC DNA]</scope>
    <source>
        <strain evidence="7">ATCC 29082 / PCC 7421</strain>
    </source>
</reference>
<dbReference type="HOGENOM" id="CLU_000604_1_11_3"/>
<dbReference type="InterPro" id="IPR003439">
    <property type="entry name" value="ABC_transporter-like_ATP-bd"/>
</dbReference>
<name>Q7NG61_GLOVI</name>
<dbReference type="CDD" id="cd03235">
    <property type="entry name" value="ABC_Metallic_Cations"/>
    <property type="match status" value="1"/>
</dbReference>
<sequence>MLTIANLSVRYRRNLALSEVNLAVEPRRIVGIIGPNGAGKSTLIKAVLDLIPAGGKVTLDGRPLRQQLHRVAYVPQRTAVDWDYPATVADVVMMGRCRHIGWLRRPGRPDREAVKSALERVGMTEYANRQIGELSGGQQQRVFLARALAQQADWLFLDEPFVGVDQTTEAVLFAIFRQLRDEGKTLLVVNHDLGEAVDHYDDILLLRNRVIAFGPREDVFTEANLAAAYGGLPGRFVYSGGGR</sequence>
<dbReference type="InterPro" id="IPR003593">
    <property type="entry name" value="AAA+_ATPase"/>
</dbReference>
<keyword evidence="7" id="KW-1185">Reference proteome</keyword>
<dbReference type="PROSITE" id="PS50893">
    <property type="entry name" value="ABC_TRANSPORTER_2"/>
    <property type="match status" value="1"/>
</dbReference>
<evidence type="ECO:0000256" key="2">
    <source>
        <dbReference type="ARBA" id="ARBA00022448"/>
    </source>
</evidence>
<keyword evidence="2" id="KW-0813">Transport</keyword>
<dbReference type="AlphaFoldDB" id="Q7NG61"/>
<dbReference type="InterPro" id="IPR027417">
    <property type="entry name" value="P-loop_NTPase"/>
</dbReference>
<dbReference type="GO" id="GO:0016887">
    <property type="term" value="F:ATP hydrolysis activity"/>
    <property type="evidence" value="ECO:0007669"/>
    <property type="project" value="InterPro"/>
</dbReference>
<dbReference type="PANTHER" id="PTHR42734">
    <property type="entry name" value="METAL TRANSPORT SYSTEM ATP-BINDING PROTEIN TM_0124-RELATED"/>
    <property type="match status" value="1"/>
</dbReference>
<dbReference type="STRING" id="251221.gene:10760822"/>
<dbReference type="FunFam" id="3.40.50.300:FF:000134">
    <property type="entry name" value="Iron-enterobactin ABC transporter ATP-binding protein"/>
    <property type="match status" value="1"/>
</dbReference>
<dbReference type="PATRIC" id="fig|251221.4.peg.3344"/>
<comment type="similarity">
    <text evidence="1">Belongs to the ABC transporter superfamily.</text>
</comment>
<dbReference type="eggNOG" id="COG1121">
    <property type="taxonomic scope" value="Bacteria"/>
</dbReference>
<evidence type="ECO:0000313" key="7">
    <source>
        <dbReference type="Proteomes" id="UP000000557"/>
    </source>
</evidence>
<dbReference type="EnsemblBacteria" id="BAC91253">
    <property type="protein sequence ID" value="BAC91253"/>
    <property type="gene ID" value="BAC91253"/>
</dbReference>
<dbReference type="InParanoid" id="Q7NG61"/>
<keyword evidence="3" id="KW-0547">Nucleotide-binding</keyword>
<keyword evidence="4 6" id="KW-0067">ATP-binding</keyword>
<dbReference type="Pfam" id="PF00005">
    <property type="entry name" value="ABC_tran"/>
    <property type="match status" value="1"/>
</dbReference>
<dbReference type="SMART" id="SM00382">
    <property type="entry name" value="AAA"/>
    <property type="match status" value="1"/>
</dbReference>
<feature type="domain" description="ABC transporter" evidence="5">
    <location>
        <begin position="2"/>
        <end position="233"/>
    </location>
</feature>
<dbReference type="PhylomeDB" id="Q7NG61"/>
<dbReference type="SUPFAM" id="SSF52540">
    <property type="entry name" value="P-loop containing nucleoside triphosphate hydrolases"/>
    <property type="match status" value="1"/>
</dbReference>
<dbReference type="PROSITE" id="PS00211">
    <property type="entry name" value="ABC_TRANSPORTER_1"/>
    <property type="match status" value="1"/>
</dbReference>
<dbReference type="InterPro" id="IPR017871">
    <property type="entry name" value="ABC_transporter-like_CS"/>
</dbReference>
<dbReference type="EMBL" id="BA000045">
    <property type="protein sequence ID" value="BAC91253.1"/>
    <property type="molecule type" value="Genomic_DNA"/>
</dbReference>